<dbReference type="PANTHER" id="PTHR42847">
    <property type="entry name" value="ALKANESULFONATE MONOOXYGENASE"/>
    <property type="match status" value="1"/>
</dbReference>
<keyword evidence="1" id="KW-0285">Flavoprotein</keyword>
<protein>
    <submittedName>
        <fullName evidence="6">Alkanesulfonate monooxygenase</fullName>
    </submittedName>
</protein>
<feature type="domain" description="Luciferase-like" evidence="5">
    <location>
        <begin position="48"/>
        <end position="356"/>
    </location>
</feature>
<gene>
    <name evidence="6" type="primary">ssuD_2</name>
    <name evidence="6" type="ORF">MCNF_16270</name>
</gene>
<evidence type="ECO:0000256" key="3">
    <source>
        <dbReference type="ARBA" id="ARBA00023002"/>
    </source>
</evidence>
<dbReference type="PANTHER" id="PTHR42847:SF4">
    <property type="entry name" value="ALKANESULFONATE MONOOXYGENASE-RELATED"/>
    <property type="match status" value="1"/>
</dbReference>
<accession>A0A7I7XVY1</accession>
<reference evidence="6" key="1">
    <citation type="journal article" date="2019" name="Emerg. Microbes Infect.">
        <title>Comprehensive subspecies identification of 175 nontuberculous mycobacteria species based on 7547 genomic profiles.</title>
        <authorList>
            <person name="Matsumoto Y."/>
            <person name="Kinjo T."/>
            <person name="Motooka D."/>
            <person name="Nabeya D."/>
            <person name="Jung N."/>
            <person name="Uechi K."/>
            <person name="Horii T."/>
            <person name="Iida T."/>
            <person name="Fujita J."/>
            <person name="Nakamura S."/>
        </authorList>
    </citation>
    <scope>NUCLEOTIDE SEQUENCE [LARGE SCALE GENOMIC DNA]</scope>
    <source>
        <strain evidence="6">JCM 13671</strain>
    </source>
</reference>
<keyword evidence="7" id="KW-1185">Reference proteome</keyword>
<organism evidence="6 7">
    <name type="scientific">Mycolicibacterium confluentis</name>
    <dbReference type="NCBI Taxonomy" id="28047"/>
    <lineage>
        <taxon>Bacteria</taxon>
        <taxon>Bacillati</taxon>
        <taxon>Actinomycetota</taxon>
        <taxon>Actinomycetes</taxon>
        <taxon>Mycobacteriales</taxon>
        <taxon>Mycobacteriaceae</taxon>
        <taxon>Mycolicibacterium</taxon>
    </lineage>
</organism>
<evidence type="ECO:0000259" key="5">
    <source>
        <dbReference type="Pfam" id="PF00296"/>
    </source>
</evidence>
<evidence type="ECO:0000256" key="2">
    <source>
        <dbReference type="ARBA" id="ARBA00022643"/>
    </source>
</evidence>
<evidence type="ECO:0000256" key="1">
    <source>
        <dbReference type="ARBA" id="ARBA00022630"/>
    </source>
</evidence>
<dbReference type="Gene3D" id="3.20.20.30">
    <property type="entry name" value="Luciferase-like domain"/>
    <property type="match status" value="1"/>
</dbReference>
<proteinExistence type="predicted"/>
<dbReference type="CDD" id="cd01094">
    <property type="entry name" value="Alkanesulfonate_monoxygenase"/>
    <property type="match status" value="1"/>
</dbReference>
<keyword evidence="3" id="KW-0560">Oxidoreductase</keyword>
<dbReference type="GO" id="GO:0046306">
    <property type="term" value="P:alkanesulfonate catabolic process"/>
    <property type="evidence" value="ECO:0007669"/>
    <property type="project" value="TreeGrafter"/>
</dbReference>
<dbReference type="Pfam" id="PF00296">
    <property type="entry name" value="Bac_luciferase"/>
    <property type="match status" value="1"/>
</dbReference>
<dbReference type="AlphaFoldDB" id="A0A7I7XVY1"/>
<dbReference type="SUPFAM" id="SSF51679">
    <property type="entry name" value="Bacterial luciferase-like"/>
    <property type="match status" value="1"/>
</dbReference>
<dbReference type="GO" id="GO:0008726">
    <property type="term" value="F:alkanesulfonate monooxygenase activity"/>
    <property type="evidence" value="ECO:0007669"/>
    <property type="project" value="TreeGrafter"/>
</dbReference>
<evidence type="ECO:0000256" key="4">
    <source>
        <dbReference type="ARBA" id="ARBA00023033"/>
    </source>
</evidence>
<name>A0A7I7XVY1_9MYCO</name>
<dbReference type="EMBL" id="AP022612">
    <property type="protein sequence ID" value="BBZ33022.1"/>
    <property type="molecule type" value="Genomic_DNA"/>
</dbReference>
<keyword evidence="4 6" id="KW-0503">Monooxygenase</keyword>
<evidence type="ECO:0000313" key="6">
    <source>
        <dbReference type="EMBL" id="BBZ33022.1"/>
    </source>
</evidence>
<evidence type="ECO:0000313" key="7">
    <source>
        <dbReference type="Proteomes" id="UP000466931"/>
    </source>
</evidence>
<dbReference type="Proteomes" id="UP000466931">
    <property type="component" value="Chromosome"/>
</dbReference>
<dbReference type="InterPro" id="IPR011251">
    <property type="entry name" value="Luciferase-like_dom"/>
</dbReference>
<sequence>MECAERHSFPLEAASAHELEAAGLSALKFHWFLPTNGGDSRNIVGTGQGVMDPGVTERPSSVAYLGQIARSAEQLGFEAALTPTGQDCPDAWVTTAMISSVSERLKFLVAFRPGLLSPFLAAQMAATFQNHSGGRLLLNVVTGGEDDEQRRFGDFTTKEERYARTDEFLEIVRLLWSGETINYRGEHLSVEDATLRQLPNPVPQIYFGGSSAPAIQVAAKRADVYLTWGEPPEQVAEKIDRVRAVAAEVGRTLRFGVRLHTIARDSSAAAWAEAHRLLDSISDERIAQNQAAMKRSASEGQRRMLALNNGSRVDLEIYPNLWAGIGLVRGGAGTAMVGSFSEIADLVEAYQAVGVEEFVLSGYPHLEEAYWFGEGVLPELARRGLWSPPFAAGPVSPSAVRIGVPTAAS</sequence>
<dbReference type="InterPro" id="IPR050172">
    <property type="entry name" value="SsuD_RutA_monooxygenase"/>
</dbReference>
<dbReference type="InterPro" id="IPR036661">
    <property type="entry name" value="Luciferase-like_sf"/>
</dbReference>
<reference evidence="6" key="2">
    <citation type="submission" date="2020-02" db="EMBL/GenBank/DDBJ databases">
        <authorList>
            <person name="Matsumoto Y."/>
            <person name="Motooka D."/>
            <person name="Nakamura S."/>
        </authorList>
    </citation>
    <scope>NUCLEOTIDE SEQUENCE</scope>
    <source>
        <strain evidence="6">JCM 13671</strain>
    </source>
</reference>
<keyword evidence="2" id="KW-0288">FMN</keyword>